<accession>M6VUZ0</accession>
<dbReference type="Proteomes" id="UP000012149">
    <property type="component" value="Unassembled WGS sequence"/>
</dbReference>
<evidence type="ECO:0000313" key="2">
    <source>
        <dbReference type="EMBL" id="EMO56844.1"/>
    </source>
</evidence>
<name>M6VUZ0_9LEPT</name>
<dbReference type="PANTHER" id="PTHR22674">
    <property type="entry name" value="NTPASE, KAP FAMILY P-LOOP DOMAIN-CONTAINING 1"/>
    <property type="match status" value="1"/>
</dbReference>
<dbReference type="InterPro" id="IPR011646">
    <property type="entry name" value="KAP_P-loop"/>
</dbReference>
<protein>
    <submittedName>
        <fullName evidence="2">KAP family P-loop domain protein</fullName>
    </submittedName>
</protein>
<dbReference type="EMBL" id="AKWE02000152">
    <property type="protein sequence ID" value="EMO56844.1"/>
    <property type="molecule type" value="Genomic_DNA"/>
</dbReference>
<dbReference type="NCBIfam" id="NF041923">
    <property type="entry name" value="QatA"/>
    <property type="match status" value="1"/>
</dbReference>
<reference evidence="2 3" key="1">
    <citation type="submission" date="2013-01" db="EMBL/GenBank/DDBJ databases">
        <authorList>
            <person name="Harkins D.M."/>
            <person name="Durkin A.S."/>
            <person name="Brinkac L.M."/>
            <person name="Haft D.H."/>
            <person name="Selengut J.D."/>
            <person name="Sanka R."/>
            <person name="DePew J."/>
            <person name="Purushe J."/>
            <person name="Matthias M.A."/>
            <person name="Vinetz J.M."/>
            <person name="Sutton G.G."/>
            <person name="Nierman W.C."/>
            <person name="Fouts D.E."/>
        </authorList>
    </citation>
    <scope>NUCLEOTIDE SEQUENCE [LARGE SCALE GENOMIC DNA]</scope>
    <source>
        <strain evidence="2 3">CBC1416</strain>
    </source>
</reference>
<sequence>MILSDSETDLDLLNNEAISKTVIDLISERAEQPITIGIHGDWGAGKSSILEMIDSSLRETKDILCIKFNGWRFQGFEDAKIALIEGIVSELIENRSLITKAGDLVKEISQKIDWLKVAKKAGGLAFSAYTGLPSVEQINSIAQTIQNLTNSPGKIVDQETLKYLNEEFSNIKQTSSVGSKNLIKEFSEFQTKFDELLDKSEVKKLVVLIDDLDRCLPETTIEILEAIRLFLFTRKTAFIVAADEAMIEYAVRKHFPDLPESSTSQTYARKYLEKLIQIPFRIPALGEPETRAYVKLLLIGAEIGEGNTEFKELVKYARAKLIRPWIVGSLETTEIQQILKDKYSKVQAALFLSDQIGPILSSGTKGNPRQIKRFLNTLILRNKTANARGFAKDIEMSILAKLMLAERFIPNFFDQIANIAASSTQGKCVELNHLETYVSTPLEKSKSKKKSITDSSENKKIKEHDSQQLLEWKNSVTICEWAKVQPLIGDRDLRPYLFIAKDRKDYFGTNSALGHLITLTEKLLESKFIIQSFKLKLSELNPNEASEVFELLITRIVGSNKLQTTPKGAEGLEILVKSHPQLQSRLLDFLASLSVDTLGPWVCSGWSEAIVDQVQFDRFKELLHHWSKNGSALLKTTAKTTLATYRMGD</sequence>
<proteinExistence type="predicted"/>
<evidence type="ECO:0000259" key="1">
    <source>
        <dbReference type="Pfam" id="PF07693"/>
    </source>
</evidence>
<evidence type="ECO:0000313" key="3">
    <source>
        <dbReference type="Proteomes" id="UP000012149"/>
    </source>
</evidence>
<dbReference type="PANTHER" id="PTHR22674:SF6">
    <property type="entry name" value="NTPASE KAP FAMILY P-LOOP DOMAIN-CONTAINING PROTEIN 1"/>
    <property type="match status" value="1"/>
</dbReference>
<gene>
    <name evidence="2" type="ORF">LEP1GSC161_2757</name>
</gene>
<comment type="caution">
    <text evidence="2">The sequence shown here is derived from an EMBL/GenBank/DDBJ whole genome shotgun (WGS) entry which is preliminary data.</text>
</comment>
<dbReference type="InterPro" id="IPR049673">
    <property type="entry name" value="QatA"/>
</dbReference>
<dbReference type="InterPro" id="IPR052754">
    <property type="entry name" value="NTPase_KAP_P-loop"/>
</dbReference>
<dbReference type="InterPro" id="IPR027417">
    <property type="entry name" value="P-loop_NTPase"/>
</dbReference>
<dbReference type="SUPFAM" id="SSF52540">
    <property type="entry name" value="P-loop containing nucleoside triphosphate hydrolases"/>
    <property type="match status" value="1"/>
</dbReference>
<dbReference type="Pfam" id="PF07693">
    <property type="entry name" value="KAP_NTPase"/>
    <property type="match status" value="1"/>
</dbReference>
<dbReference type="Gene3D" id="3.40.50.300">
    <property type="entry name" value="P-loop containing nucleotide triphosphate hydrolases"/>
    <property type="match status" value="1"/>
</dbReference>
<feature type="domain" description="KAP NTPase" evidence="1">
    <location>
        <begin position="16"/>
        <end position="381"/>
    </location>
</feature>
<dbReference type="AlphaFoldDB" id="M6VUZ0"/>
<organism evidence="2 3">
    <name type="scientific">Leptospira santarosai str. CBC1416</name>
    <dbReference type="NCBI Taxonomy" id="1193059"/>
    <lineage>
        <taxon>Bacteria</taxon>
        <taxon>Pseudomonadati</taxon>
        <taxon>Spirochaetota</taxon>
        <taxon>Spirochaetia</taxon>
        <taxon>Leptospirales</taxon>
        <taxon>Leptospiraceae</taxon>
        <taxon>Leptospira</taxon>
    </lineage>
</organism>